<organism evidence="1 2">
    <name type="scientific">Allokutzneria oryzae</name>
    <dbReference type="NCBI Taxonomy" id="1378989"/>
    <lineage>
        <taxon>Bacteria</taxon>
        <taxon>Bacillati</taxon>
        <taxon>Actinomycetota</taxon>
        <taxon>Actinomycetes</taxon>
        <taxon>Pseudonocardiales</taxon>
        <taxon>Pseudonocardiaceae</taxon>
        <taxon>Allokutzneria</taxon>
    </lineage>
</organism>
<evidence type="ECO:0008006" key="3">
    <source>
        <dbReference type="Google" id="ProtNLM"/>
    </source>
</evidence>
<sequence>MAPVLDELRERCSGLAFAPLPELTGPEGTPGGDGWLTAVGMRERVAELLAAQGDDVPPGPRAVHTLRELLRELIFCTAASVYLLDAAPTISGERYWFHHGTEVDRRRLVVAEFSTSAPEIAAGFTATVTPLVTEVGARSRVGSRTLWSYVVDMIHFGMLNLARQLGHDRAAAWSRAAELAEELYAAGIPRRSRPVLARYGDSDDESWGVRGACCLDFTDGSHGMCLTCPLLGDEERAGMWAVSNLRLPLDIRQG</sequence>
<evidence type="ECO:0000313" key="1">
    <source>
        <dbReference type="EMBL" id="MFB9904835.1"/>
    </source>
</evidence>
<dbReference type="RefSeq" id="WP_377852036.1">
    <property type="nucleotide sequence ID" value="NZ_JBHLZU010000010.1"/>
</dbReference>
<evidence type="ECO:0000313" key="2">
    <source>
        <dbReference type="Proteomes" id="UP001589693"/>
    </source>
</evidence>
<accession>A0ABV5ZVB1</accession>
<comment type="caution">
    <text evidence="1">The sequence shown here is derived from an EMBL/GenBank/DDBJ whole genome shotgun (WGS) entry which is preliminary data.</text>
</comment>
<proteinExistence type="predicted"/>
<name>A0ABV5ZVB1_9PSEU</name>
<keyword evidence="2" id="KW-1185">Reference proteome</keyword>
<gene>
    <name evidence="1" type="ORF">ACFFQA_12910</name>
</gene>
<dbReference type="Proteomes" id="UP001589693">
    <property type="component" value="Unassembled WGS sequence"/>
</dbReference>
<reference evidence="1 2" key="1">
    <citation type="submission" date="2024-09" db="EMBL/GenBank/DDBJ databases">
        <authorList>
            <person name="Sun Q."/>
            <person name="Mori K."/>
        </authorList>
    </citation>
    <scope>NUCLEOTIDE SEQUENCE [LARGE SCALE GENOMIC DNA]</scope>
    <source>
        <strain evidence="1 2">TBRC 7907</strain>
    </source>
</reference>
<dbReference type="EMBL" id="JBHLZU010000010">
    <property type="protein sequence ID" value="MFB9904835.1"/>
    <property type="molecule type" value="Genomic_DNA"/>
</dbReference>
<protein>
    <recommendedName>
        <fullName evidence="3">Ferric siderophore reductase C-terminal domain-containing protein</fullName>
    </recommendedName>
</protein>